<reference evidence="1 2" key="1">
    <citation type="submission" date="2024-01" db="EMBL/GenBank/DDBJ databases">
        <title>A draft genome for a cacao thread blight-causing isolate of Paramarasmius palmivorus.</title>
        <authorList>
            <person name="Baruah I.K."/>
            <person name="Bukari Y."/>
            <person name="Amoako-Attah I."/>
            <person name="Meinhardt L.W."/>
            <person name="Bailey B.A."/>
            <person name="Cohen S.P."/>
        </authorList>
    </citation>
    <scope>NUCLEOTIDE SEQUENCE [LARGE SCALE GENOMIC DNA]</scope>
    <source>
        <strain evidence="1 2">GH-12</strain>
    </source>
</reference>
<dbReference type="AlphaFoldDB" id="A0AAW0BUX7"/>
<protein>
    <submittedName>
        <fullName evidence="1">Uncharacterized protein</fullName>
    </submittedName>
</protein>
<name>A0AAW0BUX7_9AGAR</name>
<gene>
    <name evidence="1" type="ORF">VNI00_013568</name>
</gene>
<proteinExistence type="predicted"/>
<sequence>MLFVTELESVADMQAIPEADDYFHSNARGSKCRTVLVNRVVVGNPCRRHFNATTLTQPPPGCHSVIGVPGADLNYEETVVYDNNAIHPAFLIAYTDVSETEPQSKAVALLSALFRTPVAS</sequence>
<accession>A0AAW0BUX7</accession>
<dbReference type="EMBL" id="JAYKXP010000070">
    <property type="protein sequence ID" value="KAK7031153.1"/>
    <property type="molecule type" value="Genomic_DNA"/>
</dbReference>
<keyword evidence="2" id="KW-1185">Reference proteome</keyword>
<comment type="caution">
    <text evidence="1">The sequence shown here is derived from an EMBL/GenBank/DDBJ whole genome shotgun (WGS) entry which is preliminary data.</text>
</comment>
<dbReference type="Gene3D" id="3.90.228.10">
    <property type="match status" value="1"/>
</dbReference>
<dbReference type="SUPFAM" id="SSF56399">
    <property type="entry name" value="ADP-ribosylation"/>
    <property type="match status" value="1"/>
</dbReference>
<evidence type="ECO:0000313" key="1">
    <source>
        <dbReference type="EMBL" id="KAK7031153.1"/>
    </source>
</evidence>
<organism evidence="1 2">
    <name type="scientific">Paramarasmius palmivorus</name>
    <dbReference type="NCBI Taxonomy" id="297713"/>
    <lineage>
        <taxon>Eukaryota</taxon>
        <taxon>Fungi</taxon>
        <taxon>Dikarya</taxon>
        <taxon>Basidiomycota</taxon>
        <taxon>Agaricomycotina</taxon>
        <taxon>Agaricomycetes</taxon>
        <taxon>Agaricomycetidae</taxon>
        <taxon>Agaricales</taxon>
        <taxon>Marasmiineae</taxon>
        <taxon>Marasmiaceae</taxon>
        <taxon>Paramarasmius</taxon>
    </lineage>
</organism>
<dbReference type="Proteomes" id="UP001383192">
    <property type="component" value="Unassembled WGS sequence"/>
</dbReference>
<evidence type="ECO:0000313" key="2">
    <source>
        <dbReference type="Proteomes" id="UP001383192"/>
    </source>
</evidence>